<proteinExistence type="predicted"/>
<comment type="caution">
    <text evidence="2">The sequence shown here is derived from an EMBL/GenBank/DDBJ whole genome shotgun (WGS) entry which is preliminary data.</text>
</comment>
<feature type="compositionally biased region" description="Low complexity" evidence="1">
    <location>
        <begin position="1"/>
        <end position="22"/>
    </location>
</feature>
<dbReference type="AlphaFoldDB" id="A0A484B373"/>
<evidence type="ECO:0000313" key="2">
    <source>
        <dbReference type="EMBL" id="TDG42271.1"/>
    </source>
</evidence>
<gene>
    <name evidence="2" type="ORF">AWZ03_011308</name>
</gene>
<evidence type="ECO:0000256" key="1">
    <source>
        <dbReference type="SAM" id="MobiDB-lite"/>
    </source>
</evidence>
<sequence length="75" mass="8594">MKQLGQQQEQQQQQQEQEQEQQLNLNSTVKRIKRPPSASTAFAFCGPQFGPRNPTESQCRPQPVRLPFESAQPMP</sequence>
<protein>
    <submittedName>
        <fullName evidence="2">Uncharacterized protein</fullName>
    </submittedName>
</protein>
<feature type="region of interest" description="Disordered" evidence="1">
    <location>
        <begin position="1"/>
        <end position="75"/>
    </location>
</feature>
<keyword evidence="3" id="KW-1185">Reference proteome</keyword>
<name>A0A484B373_DRONA</name>
<dbReference type="EMBL" id="LSRL02000254">
    <property type="protein sequence ID" value="TDG42271.1"/>
    <property type="molecule type" value="Genomic_DNA"/>
</dbReference>
<reference evidence="2 3" key="1">
    <citation type="journal article" date="2019" name="J. Hered.">
        <title>An Improved Genome Assembly for Drosophila navojoa, the Basal Species in the mojavensis Cluster.</title>
        <authorList>
            <person name="Vanderlinde T."/>
            <person name="Dupim E.G."/>
            <person name="Nazario-Yepiz N.O."/>
            <person name="Carvalho A.B."/>
        </authorList>
    </citation>
    <scope>NUCLEOTIDE SEQUENCE [LARGE SCALE GENOMIC DNA]</scope>
    <source>
        <strain evidence="2">Navoj_Jal97</strain>
        <tissue evidence="2">Whole organism</tissue>
    </source>
</reference>
<evidence type="ECO:0000313" key="3">
    <source>
        <dbReference type="Proteomes" id="UP000295192"/>
    </source>
</evidence>
<dbReference type="Proteomes" id="UP000295192">
    <property type="component" value="Unassembled WGS sequence"/>
</dbReference>
<organism evidence="2 3">
    <name type="scientific">Drosophila navojoa</name>
    <name type="common">Fruit fly</name>
    <dbReference type="NCBI Taxonomy" id="7232"/>
    <lineage>
        <taxon>Eukaryota</taxon>
        <taxon>Metazoa</taxon>
        <taxon>Ecdysozoa</taxon>
        <taxon>Arthropoda</taxon>
        <taxon>Hexapoda</taxon>
        <taxon>Insecta</taxon>
        <taxon>Pterygota</taxon>
        <taxon>Neoptera</taxon>
        <taxon>Endopterygota</taxon>
        <taxon>Diptera</taxon>
        <taxon>Brachycera</taxon>
        <taxon>Muscomorpha</taxon>
        <taxon>Ephydroidea</taxon>
        <taxon>Drosophilidae</taxon>
        <taxon>Drosophila</taxon>
    </lineage>
</organism>
<accession>A0A484B373</accession>